<keyword evidence="4 6" id="KW-0699">rRNA-binding</keyword>
<evidence type="ECO:0000313" key="9">
    <source>
        <dbReference type="Proteomes" id="UP000033986"/>
    </source>
</evidence>
<dbReference type="InterPro" id="IPR002358">
    <property type="entry name" value="Ribosomal_uL6_CS"/>
</dbReference>
<evidence type="ECO:0000256" key="4">
    <source>
        <dbReference type="HAMAP-Rule" id="MF_01365"/>
    </source>
</evidence>
<dbReference type="PRINTS" id="PR00059">
    <property type="entry name" value="RIBOSOMALL6"/>
</dbReference>
<organism evidence="8 9">
    <name type="scientific">Candidatus Azambacteria bacterium GW2011_GWB1_42_17</name>
    <dbReference type="NCBI Taxonomy" id="1618615"/>
    <lineage>
        <taxon>Bacteria</taxon>
        <taxon>Candidatus Azamiibacteriota</taxon>
    </lineage>
</organism>
<name>A0A0G0Z648_9BACT</name>
<dbReference type="Gene3D" id="3.90.930.12">
    <property type="entry name" value="Ribosomal protein L6, alpha-beta domain"/>
    <property type="match status" value="2"/>
</dbReference>
<evidence type="ECO:0000259" key="7">
    <source>
        <dbReference type="Pfam" id="PF00347"/>
    </source>
</evidence>
<dbReference type="AlphaFoldDB" id="A0A0G0Z648"/>
<feature type="domain" description="Large ribosomal subunit protein uL6 alpha-beta" evidence="7">
    <location>
        <begin position="17"/>
        <end position="84"/>
    </location>
</feature>
<dbReference type="PATRIC" id="fig|1618615.3.peg.402"/>
<feature type="domain" description="Large ribosomal subunit protein uL6 alpha-beta" evidence="7">
    <location>
        <begin position="97"/>
        <end position="169"/>
    </location>
</feature>
<gene>
    <name evidence="4" type="primary">rplF</name>
    <name evidence="8" type="ORF">UV07_C0013G0013</name>
</gene>
<evidence type="ECO:0000313" key="8">
    <source>
        <dbReference type="EMBL" id="KKS44162.1"/>
    </source>
</evidence>
<accession>A0A0G0Z648</accession>
<dbReference type="GO" id="GO:0002181">
    <property type="term" value="P:cytoplasmic translation"/>
    <property type="evidence" value="ECO:0007669"/>
    <property type="project" value="TreeGrafter"/>
</dbReference>
<dbReference type="GO" id="GO:0003735">
    <property type="term" value="F:structural constituent of ribosome"/>
    <property type="evidence" value="ECO:0007669"/>
    <property type="project" value="UniProtKB-UniRule"/>
</dbReference>
<evidence type="ECO:0000256" key="5">
    <source>
        <dbReference type="RuleBase" id="RU003869"/>
    </source>
</evidence>
<dbReference type="Proteomes" id="UP000033986">
    <property type="component" value="Unassembled WGS sequence"/>
</dbReference>
<dbReference type="InterPro" id="IPR036789">
    <property type="entry name" value="Ribosomal_uL6-like_a/b-dom_sf"/>
</dbReference>
<protein>
    <recommendedName>
        <fullName evidence="4">Large ribosomal subunit protein uL6</fullName>
    </recommendedName>
</protein>
<comment type="caution">
    <text evidence="8">The sequence shown here is derived from an EMBL/GenBank/DDBJ whole genome shotgun (WGS) entry which is preliminary data.</text>
</comment>
<keyword evidence="3 4" id="KW-0687">Ribonucleoprotein</keyword>
<dbReference type="PIRSF" id="PIRSF002162">
    <property type="entry name" value="Ribosomal_L6"/>
    <property type="match status" value="1"/>
</dbReference>
<proteinExistence type="inferred from homology"/>
<keyword evidence="2 4" id="KW-0689">Ribosomal protein</keyword>
<dbReference type="PANTHER" id="PTHR11655">
    <property type="entry name" value="60S/50S RIBOSOMAL PROTEIN L6/L9"/>
    <property type="match status" value="1"/>
</dbReference>
<dbReference type="GO" id="GO:0022625">
    <property type="term" value="C:cytosolic large ribosomal subunit"/>
    <property type="evidence" value="ECO:0007669"/>
    <property type="project" value="UniProtKB-UniRule"/>
</dbReference>
<dbReference type="FunFam" id="3.90.930.12:FF:000001">
    <property type="entry name" value="50S ribosomal protein L6"/>
    <property type="match status" value="1"/>
</dbReference>
<dbReference type="InterPro" id="IPR019906">
    <property type="entry name" value="Ribosomal_uL6_bac-type"/>
</dbReference>
<dbReference type="PANTHER" id="PTHR11655:SF14">
    <property type="entry name" value="LARGE RIBOSOMAL SUBUNIT PROTEIN UL6M"/>
    <property type="match status" value="1"/>
</dbReference>
<dbReference type="HAMAP" id="MF_01365_B">
    <property type="entry name" value="Ribosomal_uL6_B"/>
    <property type="match status" value="1"/>
</dbReference>
<comment type="subunit">
    <text evidence="4">Part of the 50S ribosomal subunit.</text>
</comment>
<comment type="similarity">
    <text evidence="1 4 5">Belongs to the universal ribosomal protein uL6 family.</text>
</comment>
<evidence type="ECO:0000256" key="6">
    <source>
        <dbReference type="RuleBase" id="RU003870"/>
    </source>
</evidence>
<dbReference type="PROSITE" id="PS00525">
    <property type="entry name" value="RIBOSOMAL_L6_1"/>
    <property type="match status" value="1"/>
</dbReference>
<sequence>MKYGKDMSKIGKKLIEIPKNINIVIEDKLIKVKGPKGELQFEVPRELKIIIENGRLSVVPVANSKKTPALWGTARAVIANMVLGADKGFEKKLEIEGVGFKAQIQDKDLVLNIGFSHPVVFKIPEGVNVSVLKNTITVNGASIELVGQTAANIRALKKPEPYKGKGIRYVGEVIKKKAGKKVAGTTA</sequence>
<comment type="function">
    <text evidence="4 6">This protein binds to the 23S rRNA, and is important in its secondary structure. It is located near the subunit interface in the base of the L7/L12 stalk, and near the tRNA binding site of the peptidyltransferase center.</text>
</comment>
<dbReference type="NCBIfam" id="TIGR03654">
    <property type="entry name" value="L6_bact"/>
    <property type="match status" value="1"/>
</dbReference>
<evidence type="ECO:0000256" key="3">
    <source>
        <dbReference type="ARBA" id="ARBA00023274"/>
    </source>
</evidence>
<dbReference type="Pfam" id="PF00347">
    <property type="entry name" value="Ribosomal_L6"/>
    <property type="match status" value="2"/>
</dbReference>
<dbReference type="EMBL" id="LCDB01000013">
    <property type="protein sequence ID" value="KKS44162.1"/>
    <property type="molecule type" value="Genomic_DNA"/>
</dbReference>
<evidence type="ECO:0000256" key="2">
    <source>
        <dbReference type="ARBA" id="ARBA00022980"/>
    </source>
</evidence>
<dbReference type="SUPFAM" id="SSF56053">
    <property type="entry name" value="Ribosomal protein L6"/>
    <property type="match status" value="2"/>
</dbReference>
<dbReference type="InterPro" id="IPR020040">
    <property type="entry name" value="Ribosomal_uL6_a/b-dom"/>
</dbReference>
<dbReference type="GO" id="GO:0019843">
    <property type="term" value="F:rRNA binding"/>
    <property type="evidence" value="ECO:0007669"/>
    <property type="project" value="UniProtKB-UniRule"/>
</dbReference>
<dbReference type="InterPro" id="IPR000702">
    <property type="entry name" value="Ribosomal_uL6-like"/>
</dbReference>
<keyword evidence="4 6" id="KW-0694">RNA-binding</keyword>
<reference evidence="8 9" key="1">
    <citation type="journal article" date="2015" name="Nature">
        <title>rRNA introns, odd ribosomes, and small enigmatic genomes across a large radiation of phyla.</title>
        <authorList>
            <person name="Brown C.T."/>
            <person name="Hug L.A."/>
            <person name="Thomas B.C."/>
            <person name="Sharon I."/>
            <person name="Castelle C.J."/>
            <person name="Singh A."/>
            <person name="Wilkins M.J."/>
            <person name="Williams K.H."/>
            <person name="Banfield J.F."/>
        </authorList>
    </citation>
    <scope>NUCLEOTIDE SEQUENCE [LARGE SCALE GENOMIC DNA]</scope>
</reference>
<evidence type="ECO:0000256" key="1">
    <source>
        <dbReference type="ARBA" id="ARBA00009356"/>
    </source>
</evidence>